<protein>
    <recommendedName>
        <fullName evidence="3">Tryptophan synthase alpha chain</fullName>
    </recommendedName>
</protein>
<keyword evidence="2" id="KW-1185">Reference proteome</keyword>
<reference evidence="1 2" key="1">
    <citation type="submission" date="2015-08" db="EMBL/GenBank/DDBJ databases">
        <authorList>
            <person name="Babu N.S."/>
            <person name="Beckwith C.J."/>
            <person name="Beseler K.G."/>
            <person name="Brison A."/>
            <person name="Carone J.V."/>
            <person name="Caskin T.P."/>
            <person name="Diamond M."/>
            <person name="Durham M.E."/>
            <person name="Foxe J.M."/>
            <person name="Go M."/>
            <person name="Henderson B.A."/>
            <person name="Jones I.B."/>
            <person name="McGettigan J.A."/>
            <person name="Micheletti S.J."/>
            <person name="Nasrallah M.E."/>
            <person name="Ortiz D."/>
            <person name="Piller C.R."/>
            <person name="Privatt S.R."/>
            <person name="Schneider S.L."/>
            <person name="Sharp S."/>
            <person name="Smith T.C."/>
            <person name="Stanton J.D."/>
            <person name="Ullery H.E."/>
            <person name="Wilson R.J."/>
            <person name="Serrano M.G."/>
            <person name="Buck G."/>
            <person name="Lee V."/>
            <person name="Wang Y."/>
            <person name="Carvalho R."/>
            <person name="Voegtly L."/>
            <person name="Shi R."/>
            <person name="Duckworth R."/>
            <person name="Johnson A."/>
            <person name="Loviza R."/>
            <person name="Walstead R."/>
            <person name="Shah Z."/>
            <person name="Kiflezghi M."/>
            <person name="Wade K."/>
            <person name="Ball S.L."/>
            <person name="Bradley K.W."/>
            <person name="Asai D.J."/>
            <person name="Bowman C.A."/>
            <person name="Russell D.A."/>
            <person name="Pope W.H."/>
            <person name="Jacobs-Sera D."/>
            <person name="Hendrix R.W."/>
            <person name="Hatfull G.F."/>
        </authorList>
    </citation>
    <scope>NUCLEOTIDE SEQUENCE [LARGE SCALE GENOMIC DNA]</scope>
    <source>
        <strain evidence="1 2">DSM 27648</strain>
    </source>
</reference>
<evidence type="ECO:0000313" key="2">
    <source>
        <dbReference type="Proteomes" id="UP000064967"/>
    </source>
</evidence>
<dbReference type="Proteomes" id="UP000064967">
    <property type="component" value="Chromosome"/>
</dbReference>
<proteinExistence type="predicted"/>
<dbReference type="EMBL" id="CP012333">
    <property type="protein sequence ID" value="AKU95633.1"/>
    <property type="molecule type" value="Genomic_DNA"/>
</dbReference>
<organism evidence="1 2">
    <name type="scientific">Labilithrix luteola</name>
    <dbReference type="NCBI Taxonomy" id="1391654"/>
    <lineage>
        <taxon>Bacteria</taxon>
        <taxon>Pseudomonadati</taxon>
        <taxon>Myxococcota</taxon>
        <taxon>Polyangia</taxon>
        <taxon>Polyangiales</taxon>
        <taxon>Labilitrichaceae</taxon>
        <taxon>Labilithrix</taxon>
    </lineage>
</organism>
<dbReference type="KEGG" id="llu:AKJ09_02297"/>
<evidence type="ECO:0000313" key="1">
    <source>
        <dbReference type="EMBL" id="AKU95633.1"/>
    </source>
</evidence>
<evidence type="ECO:0008006" key="3">
    <source>
        <dbReference type="Google" id="ProtNLM"/>
    </source>
</evidence>
<gene>
    <name evidence="1" type="ORF">AKJ09_02297</name>
</gene>
<accession>A0A0K1PQ26</accession>
<dbReference type="STRING" id="1391654.AKJ09_02297"/>
<name>A0A0K1PQ26_9BACT</name>
<sequence length="68" mass="6883">MCRLDCGTGRANCNGNQSDACETNIDSDPNNCGGCGITCNAVAGQACVQGRCVVEPCDDTVDAGRGPQ</sequence>
<dbReference type="AlphaFoldDB" id="A0A0K1PQ26"/>